<accession>A0A1G4UPJ2</accession>
<gene>
    <name evidence="1" type="ORF">SAMN05660859_0056</name>
</gene>
<dbReference type="EMBL" id="FMTP01000010">
    <property type="protein sequence ID" value="SCW95563.1"/>
    <property type="molecule type" value="Genomic_DNA"/>
</dbReference>
<evidence type="ECO:0000313" key="1">
    <source>
        <dbReference type="EMBL" id="SCW95563.1"/>
    </source>
</evidence>
<dbReference type="Proteomes" id="UP000198889">
    <property type="component" value="Unassembled WGS sequence"/>
</dbReference>
<dbReference type="STRING" id="177413.SAMN05660859_0056"/>
<reference evidence="2" key="1">
    <citation type="submission" date="2016-10" db="EMBL/GenBank/DDBJ databases">
        <authorList>
            <person name="Varghese N."/>
            <person name="Submissions S."/>
        </authorList>
    </citation>
    <scope>NUCLEOTIDE SEQUENCE [LARGE SCALE GENOMIC DNA]</scope>
    <source>
        <strain evidence="2">CGMCC 1.1761</strain>
    </source>
</reference>
<keyword evidence="2" id="KW-1185">Reference proteome</keyword>
<name>A0A1G4UPJ2_9HYPH</name>
<evidence type="ECO:0000313" key="2">
    <source>
        <dbReference type="Proteomes" id="UP000198889"/>
    </source>
</evidence>
<protein>
    <submittedName>
        <fullName evidence="1">Uncharacterized protein</fullName>
    </submittedName>
</protein>
<proteinExistence type="predicted"/>
<organism evidence="1 2">
    <name type="scientific">Ancylobacter rudongensis</name>
    <dbReference type="NCBI Taxonomy" id="177413"/>
    <lineage>
        <taxon>Bacteria</taxon>
        <taxon>Pseudomonadati</taxon>
        <taxon>Pseudomonadota</taxon>
        <taxon>Alphaproteobacteria</taxon>
        <taxon>Hyphomicrobiales</taxon>
        <taxon>Xanthobacteraceae</taxon>
        <taxon>Ancylobacter</taxon>
    </lineage>
</organism>
<sequence>MQVYYRDQLVGELRVPRESMARRAFRWVVSDIPDPGDIWEIYDTPSGPRSRQA</sequence>
<dbReference type="AlphaFoldDB" id="A0A1G4UPJ2"/>